<dbReference type="GO" id="GO:0000226">
    <property type="term" value="P:microtubule cytoskeleton organization"/>
    <property type="evidence" value="ECO:0007669"/>
    <property type="project" value="UniProtKB-ARBA"/>
</dbReference>
<reference evidence="4 5" key="1">
    <citation type="submission" date="2024-10" db="EMBL/GenBank/DDBJ databases">
        <authorList>
            <person name="Kim D."/>
        </authorList>
    </citation>
    <scope>NUCLEOTIDE SEQUENCE [LARGE SCALE GENOMIC DNA]</scope>
    <source>
        <strain evidence="4">BH-2024</strain>
    </source>
</reference>
<dbReference type="InterPro" id="IPR024395">
    <property type="entry name" value="CLASP_N_dom"/>
</dbReference>
<dbReference type="Gene3D" id="1.25.10.10">
    <property type="entry name" value="Leucine-rich Repeat Variant"/>
    <property type="match status" value="2"/>
</dbReference>
<dbReference type="EMBL" id="JBICBT010000497">
    <property type="protein sequence ID" value="KAL3111644.1"/>
    <property type="molecule type" value="Genomic_DNA"/>
</dbReference>
<keyword evidence="1" id="KW-0175">Coiled coil</keyword>
<dbReference type="PANTHER" id="PTHR21567">
    <property type="entry name" value="CLASP"/>
    <property type="match status" value="1"/>
</dbReference>
<feature type="region of interest" description="Disordered" evidence="2">
    <location>
        <begin position="527"/>
        <end position="557"/>
    </location>
</feature>
<evidence type="ECO:0000259" key="3">
    <source>
        <dbReference type="SMART" id="SM01349"/>
    </source>
</evidence>
<feature type="region of interest" description="Disordered" evidence="2">
    <location>
        <begin position="326"/>
        <end position="422"/>
    </location>
</feature>
<protein>
    <recommendedName>
        <fullName evidence="3">TOG domain-containing protein</fullName>
    </recommendedName>
</protein>
<evidence type="ECO:0000313" key="4">
    <source>
        <dbReference type="EMBL" id="KAL3111644.1"/>
    </source>
</evidence>
<feature type="domain" description="TOG" evidence="3">
    <location>
        <begin position="47"/>
        <end position="277"/>
    </location>
</feature>
<dbReference type="GO" id="GO:0005819">
    <property type="term" value="C:spindle"/>
    <property type="evidence" value="ECO:0007669"/>
    <property type="project" value="UniProtKB-ARBA"/>
</dbReference>
<feature type="compositionally biased region" description="Polar residues" evidence="2">
    <location>
        <begin position="376"/>
        <end position="388"/>
    </location>
</feature>
<name>A0ABD2L8X9_9BILA</name>
<organism evidence="4 5">
    <name type="scientific">Heterodera trifolii</name>
    <dbReference type="NCBI Taxonomy" id="157864"/>
    <lineage>
        <taxon>Eukaryota</taxon>
        <taxon>Metazoa</taxon>
        <taxon>Ecdysozoa</taxon>
        <taxon>Nematoda</taxon>
        <taxon>Chromadorea</taxon>
        <taxon>Rhabditida</taxon>
        <taxon>Tylenchina</taxon>
        <taxon>Tylenchomorpha</taxon>
        <taxon>Tylenchoidea</taxon>
        <taxon>Heteroderidae</taxon>
        <taxon>Heteroderinae</taxon>
        <taxon>Heterodera</taxon>
    </lineage>
</organism>
<dbReference type="Proteomes" id="UP001620626">
    <property type="component" value="Unassembled WGS sequence"/>
</dbReference>
<dbReference type="InterPro" id="IPR011989">
    <property type="entry name" value="ARM-like"/>
</dbReference>
<accession>A0ABD2L8X9</accession>
<comment type="caution">
    <text evidence="4">The sequence shown here is derived from an EMBL/GenBank/DDBJ whole genome shotgun (WGS) entry which is preliminary data.</text>
</comment>
<feature type="domain" description="TOG" evidence="3">
    <location>
        <begin position="593"/>
        <end position="827"/>
    </location>
</feature>
<evidence type="ECO:0000256" key="1">
    <source>
        <dbReference type="SAM" id="Coils"/>
    </source>
</evidence>
<sequence length="827" mass="90292">MHTGSNNRIGIRTGSAASSASAGAVSDEQFRSSFEAVPNVRVESFRDLIAELQKQAALLENVNNDWTKRIKALQMLRALLVTDIGCYGALVEQSYALLGNAFLLSVKDLRSQVCREACISIAYYCEKLGTGFWRVAESILPVTMNLTQNSAKVMATSGQICNFYITKNIQHPKVLSIIVSQANSKAKEIRRTTISMVQTIIAGWDVSILDKHFPELLQCVKLGLCDADSEVRATARQTFESLQTLYPAKADMLFQELEPAKQRLLVGSSTASSTHSVNSERDNLPNPNRGLYNAQNAFLNKRSASDLNHSVRRLNLALPKVVHRPNVVRCGKPPQPATQSALRPAYPHHPPSSTAGTPVARKIGPSSMGGGAANKLQKSISTTDAKSTASQSQPGSRSSSPGRARHPPPRPPPVAAAAAAHHAPIAAARKLQNGRDHHDIGNTPVKSAASHGQPIHKDFVRALKNVDIQARNVRPNVIRNDDLPAANVRSPPTVQPSHHFAPRPSGSPSTDFYGLSQRQEAVLQRISSEEHNTSGGSVGPFPRKSSANNSFVSDNKRNLSMRNSGGNTLQNGQHKWSFLSSEQLANDHEQQIAFIQEICDTIGANAVTNEKEIEEALQVLSRMIREGGITLWNDYFNTIFFAIQQIISQDLERHFNIIKISALKTLKELCLVQPKRLVAKTELLVMIILNAHECEDATVVRAAEDCGAAVANHLPTNTCMNLLLTVIDDKHSKYHQLSGAIKMLGSMLSKLPPEEVEGLLPTVVPRMTQCYDNSQSMVRRSAIICLVSISHSIGLDVLKPHLNAATLKLVDVYRERMLKRSDGGANA</sequence>
<evidence type="ECO:0000313" key="5">
    <source>
        <dbReference type="Proteomes" id="UP001620626"/>
    </source>
</evidence>
<evidence type="ECO:0000256" key="2">
    <source>
        <dbReference type="SAM" id="MobiDB-lite"/>
    </source>
</evidence>
<feature type="compositionally biased region" description="Polar residues" evidence="2">
    <location>
        <begin position="545"/>
        <end position="557"/>
    </location>
</feature>
<dbReference type="SMART" id="SM01349">
    <property type="entry name" value="TOG"/>
    <property type="match status" value="2"/>
</dbReference>
<feature type="region of interest" description="Disordered" evidence="2">
    <location>
        <begin position="269"/>
        <end position="288"/>
    </location>
</feature>
<proteinExistence type="predicted"/>
<feature type="region of interest" description="Disordered" evidence="2">
    <location>
        <begin position="479"/>
        <end position="513"/>
    </location>
</feature>
<dbReference type="GO" id="GO:0000278">
    <property type="term" value="P:mitotic cell cycle"/>
    <property type="evidence" value="ECO:0007669"/>
    <property type="project" value="UniProtKB-ARBA"/>
</dbReference>
<gene>
    <name evidence="4" type="ORF">niasHT_013755</name>
</gene>
<dbReference type="Pfam" id="PF12348">
    <property type="entry name" value="CLASP_N"/>
    <property type="match status" value="1"/>
</dbReference>
<dbReference type="PANTHER" id="PTHR21567:SF9">
    <property type="entry name" value="CLIP-ASSOCIATING PROTEIN"/>
    <property type="match status" value="1"/>
</dbReference>
<dbReference type="InterPro" id="IPR034085">
    <property type="entry name" value="TOG"/>
</dbReference>
<dbReference type="SUPFAM" id="SSF48371">
    <property type="entry name" value="ARM repeat"/>
    <property type="match status" value="1"/>
</dbReference>
<feature type="compositionally biased region" description="Low complexity" evidence="2">
    <location>
        <begin position="389"/>
        <end position="402"/>
    </location>
</feature>
<dbReference type="InterPro" id="IPR016024">
    <property type="entry name" value="ARM-type_fold"/>
</dbReference>
<dbReference type="AlphaFoldDB" id="A0ABD2L8X9"/>
<keyword evidence="5" id="KW-1185">Reference proteome</keyword>
<feature type="coiled-coil region" evidence="1">
    <location>
        <begin position="42"/>
        <end position="69"/>
    </location>
</feature>